<evidence type="ECO:0000256" key="7">
    <source>
        <dbReference type="ARBA" id="ARBA00023163"/>
    </source>
</evidence>
<feature type="compositionally biased region" description="Polar residues" evidence="11">
    <location>
        <begin position="1655"/>
        <end position="1667"/>
    </location>
</feature>
<keyword evidence="12" id="KW-0812">Transmembrane</keyword>
<keyword evidence="5" id="KW-0862">Zinc</keyword>
<dbReference type="InterPro" id="IPR013087">
    <property type="entry name" value="Znf_C2H2_type"/>
</dbReference>
<evidence type="ECO:0000256" key="11">
    <source>
        <dbReference type="SAM" id="MobiDB-lite"/>
    </source>
</evidence>
<evidence type="ECO:0000256" key="9">
    <source>
        <dbReference type="PROSITE-ProRule" id="PRU00042"/>
    </source>
</evidence>
<feature type="compositionally biased region" description="Polar residues" evidence="11">
    <location>
        <begin position="961"/>
        <end position="973"/>
    </location>
</feature>
<dbReference type="SMART" id="SM00355">
    <property type="entry name" value="ZnF_C2H2"/>
    <property type="match status" value="7"/>
</dbReference>
<keyword evidence="6" id="KW-0805">Transcription regulation</keyword>
<protein>
    <recommendedName>
        <fullName evidence="13">C2H2-type domain-containing protein</fullName>
    </recommendedName>
</protein>
<feature type="compositionally biased region" description="Polar residues" evidence="11">
    <location>
        <begin position="641"/>
        <end position="652"/>
    </location>
</feature>
<feature type="compositionally biased region" description="Basic and acidic residues" evidence="11">
    <location>
        <begin position="928"/>
        <end position="937"/>
    </location>
</feature>
<evidence type="ECO:0000259" key="13">
    <source>
        <dbReference type="PROSITE" id="PS50157"/>
    </source>
</evidence>
<feature type="compositionally biased region" description="Low complexity" evidence="11">
    <location>
        <begin position="1689"/>
        <end position="1699"/>
    </location>
</feature>
<feature type="transmembrane region" description="Helical" evidence="12">
    <location>
        <begin position="2140"/>
        <end position="2159"/>
    </location>
</feature>
<evidence type="ECO:0000313" key="14">
    <source>
        <dbReference type="EMBL" id="KAJ8322308.1"/>
    </source>
</evidence>
<evidence type="ECO:0000256" key="8">
    <source>
        <dbReference type="ARBA" id="ARBA00023242"/>
    </source>
</evidence>
<feature type="region of interest" description="Disordered" evidence="11">
    <location>
        <begin position="1579"/>
        <end position="1607"/>
    </location>
</feature>
<feature type="region of interest" description="Disordered" evidence="11">
    <location>
        <begin position="298"/>
        <end position="365"/>
    </location>
</feature>
<feature type="domain" description="C2H2-type" evidence="13">
    <location>
        <begin position="1954"/>
        <end position="1983"/>
    </location>
</feature>
<evidence type="ECO:0000256" key="1">
    <source>
        <dbReference type="ARBA" id="ARBA00004123"/>
    </source>
</evidence>
<dbReference type="SUPFAM" id="SSF57667">
    <property type="entry name" value="beta-beta-alpha zinc fingers"/>
    <property type="match status" value="4"/>
</dbReference>
<keyword evidence="12" id="KW-1133">Transmembrane helix</keyword>
<keyword evidence="3" id="KW-0677">Repeat</keyword>
<evidence type="ECO:0000256" key="10">
    <source>
        <dbReference type="SAM" id="Coils"/>
    </source>
</evidence>
<feature type="domain" description="C2H2-type" evidence="13">
    <location>
        <begin position="1408"/>
        <end position="1435"/>
    </location>
</feature>
<feature type="region of interest" description="Disordered" evidence="11">
    <location>
        <begin position="627"/>
        <end position="657"/>
    </location>
</feature>
<evidence type="ECO:0000256" key="5">
    <source>
        <dbReference type="ARBA" id="ARBA00022833"/>
    </source>
</evidence>
<comment type="subcellular location">
    <subcellularLocation>
        <location evidence="1">Nucleus</location>
    </subcellularLocation>
</comment>
<evidence type="ECO:0000256" key="3">
    <source>
        <dbReference type="ARBA" id="ARBA00022737"/>
    </source>
</evidence>
<feature type="compositionally biased region" description="Basic and acidic residues" evidence="11">
    <location>
        <begin position="1583"/>
        <end position="1598"/>
    </location>
</feature>
<feature type="domain" description="C2H2-type" evidence="13">
    <location>
        <begin position="1909"/>
        <end position="1938"/>
    </location>
</feature>
<evidence type="ECO:0000256" key="6">
    <source>
        <dbReference type="ARBA" id="ARBA00023015"/>
    </source>
</evidence>
<organism evidence="14 15">
    <name type="scientific">Tegillarca granosa</name>
    <name type="common">Malaysian cockle</name>
    <name type="synonym">Anadara granosa</name>
    <dbReference type="NCBI Taxonomy" id="220873"/>
    <lineage>
        <taxon>Eukaryota</taxon>
        <taxon>Metazoa</taxon>
        <taxon>Spiralia</taxon>
        <taxon>Lophotrochozoa</taxon>
        <taxon>Mollusca</taxon>
        <taxon>Bivalvia</taxon>
        <taxon>Autobranchia</taxon>
        <taxon>Pteriomorphia</taxon>
        <taxon>Arcoida</taxon>
        <taxon>Arcoidea</taxon>
        <taxon>Arcidae</taxon>
        <taxon>Tegillarca</taxon>
    </lineage>
</organism>
<dbReference type="InterPro" id="IPR036236">
    <property type="entry name" value="Znf_C2H2_sf"/>
</dbReference>
<evidence type="ECO:0000256" key="2">
    <source>
        <dbReference type="ARBA" id="ARBA00022723"/>
    </source>
</evidence>
<keyword evidence="12" id="KW-0472">Membrane</keyword>
<feature type="region of interest" description="Disordered" evidence="11">
    <location>
        <begin position="1155"/>
        <end position="1180"/>
    </location>
</feature>
<dbReference type="SMART" id="SM00451">
    <property type="entry name" value="ZnF_U1"/>
    <property type="match status" value="3"/>
</dbReference>
<feature type="compositionally biased region" description="Basic residues" evidence="11">
    <location>
        <begin position="943"/>
        <end position="954"/>
    </location>
</feature>
<feature type="domain" description="C2H2-type" evidence="13">
    <location>
        <begin position="251"/>
        <end position="280"/>
    </location>
</feature>
<feature type="region of interest" description="Disordered" evidence="11">
    <location>
        <begin position="1"/>
        <end position="68"/>
    </location>
</feature>
<dbReference type="Proteomes" id="UP001217089">
    <property type="component" value="Unassembled WGS sequence"/>
</dbReference>
<feature type="compositionally biased region" description="Basic and acidic residues" evidence="11">
    <location>
        <begin position="1679"/>
        <end position="1688"/>
    </location>
</feature>
<name>A0ABQ9FYJ0_TEGGR</name>
<dbReference type="InterPro" id="IPR051969">
    <property type="entry name" value="Zinc-finger_DNA-bd_regulators"/>
</dbReference>
<comment type="caution">
    <text evidence="14">The sequence shown here is derived from an EMBL/GenBank/DDBJ whole genome shotgun (WGS) entry which is preliminary data.</text>
</comment>
<dbReference type="PROSITE" id="PS00028">
    <property type="entry name" value="ZINC_FINGER_C2H2_1"/>
    <property type="match status" value="7"/>
</dbReference>
<dbReference type="Pfam" id="PF00096">
    <property type="entry name" value="zf-C2H2"/>
    <property type="match status" value="4"/>
</dbReference>
<feature type="region of interest" description="Disordered" evidence="11">
    <location>
        <begin position="1493"/>
        <end position="1542"/>
    </location>
</feature>
<proteinExistence type="predicted"/>
<accession>A0ABQ9FYJ0</accession>
<feature type="compositionally biased region" description="Basic and acidic residues" evidence="11">
    <location>
        <begin position="15"/>
        <end position="45"/>
    </location>
</feature>
<dbReference type="PANTHER" id="PTHR45944:SF2">
    <property type="entry name" value="SCHNURRI, ISOFORM F"/>
    <property type="match status" value="1"/>
</dbReference>
<feature type="domain" description="C2H2-type" evidence="13">
    <location>
        <begin position="1436"/>
        <end position="1460"/>
    </location>
</feature>
<feature type="compositionally biased region" description="Acidic residues" evidence="11">
    <location>
        <begin position="1508"/>
        <end position="1536"/>
    </location>
</feature>
<dbReference type="InterPro" id="IPR003604">
    <property type="entry name" value="Matrin/U1-like-C_Znf_C2H2"/>
</dbReference>
<dbReference type="PANTHER" id="PTHR45944">
    <property type="entry name" value="SCHNURRI, ISOFORM F"/>
    <property type="match status" value="1"/>
</dbReference>
<dbReference type="PROSITE" id="PS50157">
    <property type="entry name" value="ZINC_FINGER_C2H2_2"/>
    <property type="match status" value="7"/>
</dbReference>
<keyword evidence="4 9" id="KW-0863">Zinc-finger</keyword>
<feature type="compositionally biased region" description="Acidic residues" evidence="11">
    <location>
        <begin position="301"/>
        <end position="321"/>
    </location>
</feature>
<evidence type="ECO:0000313" key="15">
    <source>
        <dbReference type="Proteomes" id="UP001217089"/>
    </source>
</evidence>
<keyword evidence="7" id="KW-0804">Transcription</keyword>
<feature type="domain" description="C2H2-type" evidence="13">
    <location>
        <begin position="1881"/>
        <end position="1908"/>
    </location>
</feature>
<feature type="domain" description="C2H2-type" evidence="13">
    <location>
        <begin position="223"/>
        <end position="250"/>
    </location>
</feature>
<dbReference type="Gene3D" id="3.30.160.60">
    <property type="entry name" value="Classic Zinc Finger"/>
    <property type="match status" value="6"/>
</dbReference>
<feature type="compositionally biased region" description="Polar residues" evidence="11">
    <location>
        <begin position="1169"/>
        <end position="1180"/>
    </location>
</feature>
<keyword evidence="10" id="KW-0175">Coiled coil</keyword>
<evidence type="ECO:0000256" key="12">
    <source>
        <dbReference type="SAM" id="Phobius"/>
    </source>
</evidence>
<feature type="region of interest" description="Disordered" evidence="11">
    <location>
        <begin position="1646"/>
        <end position="1699"/>
    </location>
</feature>
<keyword evidence="8" id="KW-0539">Nucleus</keyword>
<gene>
    <name evidence="14" type="ORF">KUTeg_000779</name>
</gene>
<feature type="region of interest" description="Disordered" evidence="11">
    <location>
        <begin position="928"/>
        <end position="973"/>
    </location>
</feature>
<feature type="coiled-coil region" evidence="10">
    <location>
        <begin position="365"/>
        <end position="396"/>
    </location>
</feature>
<dbReference type="EMBL" id="JARBDR010000018">
    <property type="protein sequence ID" value="KAJ8322308.1"/>
    <property type="molecule type" value="Genomic_DNA"/>
</dbReference>
<feature type="compositionally biased region" description="Basic and acidic residues" evidence="11">
    <location>
        <begin position="344"/>
        <end position="355"/>
    </location>
</feature>
<sequence>MPRSRKSAQASTLKRPTDSECNYEKQGKKPKLTENKSDDDAKLPDSPRLSAKKIETLTPTKNIVSTPKENDDVQVLPEYIISSGGVQQSSSGEKRNLSLEALFQVTDSELQNITRQGTSSPGQVVCSENLRNDQTVTSPEKKIFIKIPPVESVNGDKPNMLENKVINIICPVSDYEKSKLEEEVQIQEVSAVPVAAQQVEIVQTNLGETTGRRRKHPQKPGRHICPYCGRGCAKPSVLQKHIRAHTGERPYPCVTCGFSFKTKSNLYKHCKSRAHAQKFKSLNSDLDDGTEEVRGLLGLDDGAEESDGSDISEGSEDEGTDISENVGERREHAPMHVLKSVAKYLEKPKEERPKVETPQPRSHNLTTKLEKIKSVQEQLKEKLERSALALREIQKDSFTPEREMNALEKQKAQNVQSQFLKIAPKQDGVSVSVNPVSTGESHNWGEILPRQISVPTSMRLPLVLPPNTPKETGSKSNGEDMQKVVKLTVIGNPKHEASSPHVSATTTELPNSVEIVKLPNPNTDQAVSTNALRELERLSEKFKHASKAGLKLATSFVTLPDQSCQVSVQVISGINEQSFPKNQSFSQSVQYLEKQQQQPLPDQKGINAEMLSQRIQELISTNAAIVSTPMSDPPRHKRLSRQNSEVGTSSSVGRDARLGVKRSLTSLQNAPSLHSSSVVENENLKQQLFVKRHPPERSKSFTLPDFRALGQHHPLSSATTSSSSVLPNSVKIVPDLHALGHKDSEFIKLSAVSTNMPNVQFLKDGSQNVPHTFKITVPANISDLQTSKPNQEKVVVPNSNIASILKSATLQQKDAGQSNPTLETLDTGQILLQPVSTPTPKSVSADLQLTGCTVKELLGHQRNLESYSGKTASQYTDQLQTGMKITSQSGVSIPVPVQSVQSGSVIQTPFHLRATDIQTSQGIVYHISDDNTSHDNQEPTIFPRKKGRPKGSKNRPKDQMEGQTSPPSTPQQLIPVQILGPMKSDVIPKSGIPSLTPEQMPVVMNICNITNSPVLQLLPQGSIVTSTVHSSVGSSSLMPGMKRTMSMVDSVPETPNPTKMAVFKKQLTRADSEPVIKMAAAAAGLKTMPELEKKMNPSLTLEQKQEIYQQCLESLFIPVVREEPIFQLAQINSKLVYQQCVGNYGNQMHMIAQPDKKESDYENFPPSLLQKSPTSSKEGSVEITQTTSKLKAALLGHSVLELNKEQSQIEKTIQAKAELASPVRVFPNLQMMLNGHSYPSLRITSQTTFCSVKRPQPMYVQQGPNKKISMYSNWKAAAHNPNPIGLTSRMLLELYNSHYTSNPVYRSSDTALPKGGILTHSSYWTYKQNQKNACPLKWVIKKDVSKEKPVKYVVVKSDSEKYVAKKSELGHVTTVNKSTKQNTSSSIQGGYKTTEEYVYVRGRGRGKYVCEKCGIRCKKPSMLKKHIRTHTNLRPYHCKHCKFSFKTKGNLTKHMKSKAHHKKCMELGIYPTPIDISEDQIDSEALAVQSQLSDQARIVDKQKQGAADADDEDTESGEDDEGEEEEEEEDDGNETLEDLHSGSVGAEVVVDNAASESVMTVTEVESGLIALEPVMCSTIQSHDQSHDKERSIEARETPMDETEDGNTGGIEVAAQSLLSLHSTESNSADTDSKLKDSRLGHLIGALRMRTKATSEESTPDGTVSDKSMSLPETEESDETTEKHNKELTSQELSSSQYSPSVMENKINISSYKCAETVKSADTVKLYTSSQQGLIVTVPLGGYMPPMYHSAVEKSSVPKTQLSPFLPFQFSHPFNCEPSVSDIGTHALNVVQRSFNPVNISSDTISQQDSKNNSDNQVQSIVEVSTNQMPILSDSQSVTPVSTINVENTLAHESEIMSEPQVSETKEEMKNNPSVVIVGTKYVCDICQKSFQEQQQMILHRHIHSIEKPFKCEICSSAFKSQALYQKHIQTTSHILQEKGGSNPLTPTMENPRPFKCTDCGVAFRMKGHMAKHLRSKLHVMRWEALEKLPHGTYGKYESVIAGLDATDADTCLNYLQQLAKNDGNFTEFPKLDLKIGTENDEDESGEPNSISPVNEQFQAHKRAAYERHDLASNERVTVEIKQEPIDFGDIGKVNPTAETYEDDANSDPVLPDIMQLGPHLCGICRRGFINLDHLKSCGPMFVNIVMLDLLMLNPYVLIFKHMHR</sequence>
<evidence type="ECO:0000256" key="4">
    <source>
        <dbReference type="ARBA" id="ARBA00022771"/>
    </source>
</evidence>
<feature type="compositionally biased region" description="Polar residues" evidence="11">
    <location>
        <begin position="57"/>
        <end position="67"/>
    </location>
</feature>
<keyword evidence="2" id="KW-0479">Metal-binding</keyword>
<keyword evidence="15" id="KW-1185">Reference proteome</keyword>
<reference evidence="14 15" key="1">
    <citation type="submission" date="2022-12" db="EMBL/GenBank/DDBJ databases">
        <title>Chromosome-level genome of Tegillarca granosa.</title>
        <authorList>
            <person name="Kim J."/>
        </authorList>
    </citation>
    <scope>NUCLEOTIDE SEQUENCE [LARGE SCALE GENOMIC DNA]</scope>
    <source>
        <strain evidence="14">Teg-2019</strain>
        <tissue evidence="14">Adductor muscle</tissue>
    </source>
</reference>